<dbReference type="InterPro" id="IPR005835">
    <property type="entry name" value="NTP_transferase_dom"/>
</dbReference>
<dbReference type="Pfam" id="PF00483">
    <property type="entry name" value="NTP_transferase"/>
    <property type="match status" value="1"/>
</dbReference>
<dbReference type="Gene3D" id="2.160.10.10">
    <property type="entry name" value="Hexapeptide repeat proteins"/>
    <property type="match status" value="1"/>
</dbReference>
<evidence type="ECO:0000256" key="2">
    <source>
        <dbReference type="ARBA" id="ARBA00022490"/>
    </source>
</evidence>
<proteinExistence type="predicted"/>
<keyword evidence="2" id="KW-0963">Cytoplasm</keyword>
<reference evidence="6" key="1">
    <citation type="submission" date="2018-05" db="EMBL/GenBank/DDBJ databases">
        <authorList>
            <person name="Lanie J.A."/>
            <person name="Ng W.-L."/>
            <person name="Kazmierczak K.M."/>
            <person name="Andrzejewski T.M."/>
            <person name="Davidsen T.M."/>
            <person name="Wayne K.J."/>
            <person name="Tettelin H."/>
            <person name="Glass J.I."/>
            <person name="Rusch D."/>
            <person name="Podicherti R."/>
            <person name="Tsui H.-C.T."/>
            <person name="Winkler M.E."/>
        </authorList>
    </citation>
    <scope>NUCLEOTIDE SEQUENCE</scope>
</reference>
<accession>A0A382HIV9</accession>
<dbReference type="EMBL" id="UINC01061539">
    <property type="protein sequence ID" value="SVB87226.1"/>
    <property type="molecule type" value="Genomic_DNA"/>
</dbReference>
<organism evidence="6">
    <name type="scientific">marine metagenome</name>
    <dbReference type="NCBI Taxonomy" id="408172"/>
    <lineage>
        <taxon>unclassified sequences</taxon>
        <taxon>metagenomes</taxon>
        <taxon>ecological metagenomes</taxon>
    </lineage>
</organism>
<dbReference type="CDD" id="cd04181">
    <property type="entry name" value="NTP_transferase"/>
    <property type="match status" value="1"/>
</dbReference>
<dbReference type="AlphaFoldDB" id="A0A382HIV9"/>
<feature type="domain" description="EIF2B subunit epsilon/gamma LbH" evidence="5">
    <location>
        <begin position="300"/>
        <end position="399"/>
    </location>
</feature>
<dbReference type="InterPro" id="IPR029044">
    <property type="entry name" value="Nucleotide-diphossugar_trans"/>
</dbReference>
<gene>
    <name evidence="6" type="ORF">METZ01_LOCUS240080</name>
</gene>
<protein>
    <submittedName>
        <fullName evidence="6">Uncharacterized protein</fullName>
    </submittedName>
</protein>
<comment type="subcellular location">
    <subcellularLocation>
        <location evidence="1">Cytoplasm</location>
        <location evidence="1">Cytosol</location>
    </subcellularLocation>
</comment>
<dbReference type="SUPFAM" id="SSF53448">
    <property type="entry name" value="Nucleotide-diphospho-sugar transferases"/>
    <property type="match status" value="1"/>
</dbReference>
<evidence type="ECO:0000313" key="6">
    <source>
        <dbReference type="EMBL" id="SVB87226.1"/>
    </source>
</evidence>
<feature type="region of interest" description="Disordered" evidence="3">
    <location>
        <begin position="1"/>
        <end position="24"/>
    </location>
</feature>
<dbReference type="InterPro" id="IPR050486">
    <property type="entry name" value="Mannose-1P_guanyltransferase"/>
</dbReference>
<feature type="domain" description="Nucleotidyl transferase" evidence="4">
    <location>
        <begin position="53"/>
        <end position="284"/>
    </location>
</feature>
<evidence type="ECO:0000259" key="5">
    <source>
        <dbReference type="Pfam" id="PF25084"/>
    </source>
</evidence>
<dbReference type="InterPro" id="IPR056764">
    <property type="entry name" value="LbH_EIF2B3/5"/>
</dbReference>
<sequence length="409" mass="44644">MAGSSERLRKVTQQLGGPHSIAGSLGEQPLGVPFPVRRNWSFVRRCYNPADMKAVILAGGLGTRLRPLTLDTPKPIVPIFDRPFLYHQIELIRQVPEIDEVILSLNYQPDRIKARIGDGDEVGLTVRYMVEPKPLGTGGAIKFACAGIEETVLVFNGDVLTGIDLQAVVEKHFQRRATATIVLTTVSDPGTYGLVETDEQGNVRRFIEKPDQNEISCDTINAGVYVLEPHTFDRIPEGVPWSIERQYFPTLTERSETFIAHVDPGYWLDIGTVDNYVLAHRDLMAQRCPGGPFSGLDTDAMYRSGQCLVEDGAQLLGPGFLGSGTVIESGARVGPRSVIGPGCRVTSGAIVEDSIIWRDTTILAQAVVRDAVIGEGCIIEDHVEIPPGTVLGNRSIVSSHSRTRTPRIP</sequence>
<evidence type="ECO:0000256" key="1">
    <source>
        <dbReference type="ARBA" id="ARBA00004514"/>
    </source>
</evidence>
<name>A0A382HIV9_9ZZZZ</name>
<evidence type="ECO:0000259" key="4">
    <source>
        <dbReference type="Pfam" id="PF00483"/>
    </source>
</evidence>
<dbReference type="Gene3D" id="3.90.550.10">
    <property type="entry name" value="Spore Coat Polysaccharide Biosynthesis Protein SpsA, Chain A"/>
    <property type="match status" value="1"/>
</dbReference>
<evidence type="ECO:0000256" key="3">
    <source>
        <dbReference type="SAM" id="MobiDB-lite"/>
    </source>
</evidence>
<dbReference type="PANTHER" id="PTHR22572">
    <property type="entry name" value="SUGAR-1-PHOSPHATE GUANYL TRANSFERASE"/>
    <property type="match status" value="1"/>
</dbReference>
<dbReference type="Pfam" id="PF25084">
    <property type="entry name" value="LbH_EIF2B"/>
    <property type="match status" value="1"/>
</dbReference>